<name>A0A5R9LKH6_9ENTR</name>
<reference evidence="1 2" key="1">
    <citation type="submission" date="2019-05" db="EMBL/GenBank/DDBJ databases">
        <title>Genome sequence of Klebsiella sp strain TOUT106.</title>
        <authorList>
            <person name="Rahi P."/>
            <person name="Chaudhari D."/>
        </authorList>
    </citation>
    <scope>NUCLEOTIDE SEQUENCE [LARGE SCALE GENOMIC DNA]</scope>
    <source>
        <strain evidence="1 2">TOUT106</strain>
    </source>
</reference>
<dbReference type="AlphaFoldDB" id="A0A5R9LKH6"/>
<protein>
    <submittedName>
        <fullName evidence="1">Uncharacterized protein</fullName>
    </submittedName>
</protein>
<proteinExistence type="predicted"/>
<gene>
    <name evidence="1" type="ORF">FE839_08080</name>
</gene>
<sequence>MPDISKSARRMSALQKNILIVLAALDQRKHMPVATKDIERVLEQGGEKPVYGSNLRAACRKLEEAGFVCTLRARNLQLAVELTETGKATAYPLLEQEKREEQAKARTQECHVLPASIVTTDINETEIEINDKCYSVYRCAYVIRLNKTTCLQLWRSNGKPVKLEGDALQIAEWYKKCYDAGIQCRIQINEGDKLSPKSIQLLSTNHYQRCGDTF</sequence>
<evidence type="ECO:0000313" key="1">
    <source>
        <dbReference type="EMBL" id="TLV20609.1"/>
    </source>
</evidence>
<dbReference type="EMBL" id="VCHQ01000009">
    <property type="protein sequence ID" value="TLV20609.1"/>
    <property type="molecule type" value="Genomic_DNA"/>
</dbReference>
<accession>A0A5R9LKH6</accession>
<dbReference type="RefSeq" id="WP_138360320.1">
    <property type="nucleotide sequence ID" value="NZ_JBCIVH010000024.1"/>
</dbReference>
<comment type="caution">
    <text evidence="1">The sequence shown here is derived from an EMBL/GenBank/DDBJ whole genome shotgun (WGS) entry which is preliminary data.</text>
</comment>
<dbReference type="Proteomes" id="UP000307430">
    <property type="component" value="Unassembled WGS sequence"/>
</dbReference>
<evidence type="ECO:0000313" key="2">
    <source>
        <dbReference type="Proteomes" id="UP000307430"/>
    </source>
</evidence>
<keyword evidence="2" id="KW-1185">Reference proteome</keyword>
<organism evidence="1 2">
    <name type="scientific">Klebsiella indica</name>
    <dbReference type="NCBI Taxonomy" id="2582917"/>
    <lineage>
        <taxon>Bacteria</taxon>
        <taxon>Pseudomonadati</taxon>
        <taxon>Pseudomonadota</taxon>
        <taxon>Gammaproteobacteria</taxon>
        <taxon>Enterobacterales</taxon>
        <taxon>Enterobacteriaceae</taxon>
        <taxon>Klebsiella/Raoultella group</taxon>
        <taxon>Klebsiella</taxon>
    </lineage>
</organism>